<evidence type="ECO:0000313" key="2">
    <source>
        <dbReference type="EMBL" id="MCT4796617.1"/>
    </source>
</evidence>
<protein>
    <submittedName>
        <fullName evidence="2">Uncharacterized protein</fullName>
    </submittedName>
</protein>
<keyword evidence="1" id="KW-0812">Transmembrane</keyword>
<dbReference type="RefSeq" id="WP_034817365.1">
    <property type="nucleotide sequence ID" value="NZ_JANIEK010000084.1"/>
</dbReference>
<gene>
    <name evidence="2" type="ORF">NQG31_13785</name>
</gene>
<dbReference type="EMBL" id="JANIEK010000084">
    <property type="protein sequence ID" value="MCT4796617.1"/>
    <property type="molecule type" value="Genomic_DNA"/>
</dbReference>
<feature type="transmembrane region" description="Helical" evidence="1">
    <location>
        <begin position="83"/>
        <end position="102"/>
    </location>
</feature>
<reference evidence="2 3" key="1">
    <citation type="submission" date="2022-07" db="EMBL/GenBank/DDBJ databases">
        <title>Genomic and pangenome structural analysis of the polyextremophile Exiguobacterium.</title>
        <authorList>
            <person name="Shen L."/>
        </authorList>
    </citation>
    <scope>NUCLEOTIDE SEQUENCE [LARGE SCALE GENOMIC DNA]</scope>
    <source>
        <strain evidence="2 3">12_1</strain>
    </source>
</reference>
<feature type="transmembrane region" description="Helical" evidence="1">
    <location>
        <begin position="21"/>
        <end position="39"/>
    </location>
</feature>
<keyword evidence="1" id="KW-1133">Transmembrane helix</keyword>
<keyword evidence="1" id="KW-0472">Membrane</keyword>
<comment type="caution">
    <text evidence="2">The sequence shown here is derived from an EMBL/GenBank/DDBJ whole genome shotgun (WGS) entry which is preliminary data.</text>
</comment>
<sequence length="151" mass="17456">MRREQHIRQLVEYARKGKAKTFILGMASLIITGTLIRTVELSQPLLASIGFLGVVPLLVREWKLGTIRRSFNDDKTYRRLVRLPFWLTTVGFIGFLGLLWWFDTATPGITFLIPIAVLVLTVLGLQYAFDRVILKLEPDYITDRELHRELK</sequence>
<dbReference type="Proteomes" id="UP001206821">
    <property type="component" value="Unassembled WGS sequence"/>
</dbReference>
<feature type="transmembrane region" description="Helical" evidence="1">
    <location>
        <begin position="45"/>
        <end position="62"/>
    </location>
</feature>
<keyword evidence="3" id="KW-1185">Reference proteome</keyword>
<name>A0ABT2L0D6_9BACL</name>
<feature type="transmembrane region" description="Helical" evidence="1">
    <location>
        <begin position="108"/>
        <end position="129"/>
    </location>
</feature>
<proteinExistence type="predicted"/>
<evidence type="ECO:0000256" key="1">
    <source>
        <dbReference type="SAM" id="Phobius"/>
    </source>
</evidence>
<evidence type="ECO:0000313" key="3">
    <source>
        <dbReference type="Proteomes" id="UP001206821"/>
    </source>
</evidence>
<accession>A0ABT2L0D6</accession>
<organism evidence="2 3">
    <name type="scientific">Exiguobacterium alkaliphilum</name>
    <dbReference type="NCBI Taxonomy" id="1428684"/>
    <lineage>
        <taxon>Bacteria</taxon>
        <taxon>Bacillati</taxon>
        <taxon>Bacillota</taxon>
        <taxon>Bacilli</taxon>
        <taxon>Bacillales</taxon>
        <taxon>Bacillales Family XII. Incertae Sedis</taxon>
        <taxon>Exiguobacterium</taxon>
    </lineage>
</organism>